<name>A0ABU5RQD3_9CYAN</name>
<dbReference type="InterPro" id="IPR035919">
    <property type="entry name" value="EAL_sf"/>
</dbReference>
<feature type="domain" description="PAC" evidence="1">
    <location>
        <begin position="226"/>
        <end position="278"/>
    </location>
</feature>
<dbReference type="PROSITE" id="PS50887">
    <property type="entry name" value="GGDEF"/>
    <property type="match status" value="1"/>
</dbReference>
<dbReference type="PANTHER" id="PTHR44757">
    <property type="entry name" value="DIGUANYLATE CYCLASE DGCP"/>
    <property type="match status" value="1"/>
</dbReference>
<dbReference type="InterPro" id="IPR001633">
    <property type="entry name" value="EAL_dom"/>
</dbReference>
<dbReference type="SUPFAM" id="SSF141868">
    <property type="entry name" value="EAL domain-like"/>
    <property type="match status" value="1"/>
</dbReference>
<feature type="domain" description="GGDEF" evidence="3">
    <location>
        <begin position="309"/>
        <end position="444"/>
    </location>
</feature>
<dbReference type="InterPro" id="IPR000700">
    <property type="entry name" value="PAS-assoc_C"/>
</dbReference>
<dbReference type="Pfam" id="PF00990">
    <property type="entry name" value="GGDEF"/>
    <property type="match status" value="1"/>
</dbReference>
<dbReference type="SMART" id="SM00267">
    <property type="entry name" value="GGDEF"/>
    <property type="match status" value="1"/>
</dbReference>
<dbReference type="Pfam" id="PF08447">
    <property type="entry name" value="PAS_3"/>
    <property type="match status" value="1"/>
</dbReference>
<dbReference type="PROSITE" id="PS50883">
    <property type="entry name" value="EAL"/>
    <property type="match status" value="1"/>
</dbReference>
<dbReference type="PANTHER" id="PTHR44757:SF2">
    <property type="entry name" value="BIOFILM ARCHITECTURE MAINTENANCE PROTEIN MBAA"/>
    <property type="match status" value="1"/>
</dbReference>
<dbReference type="InterPro" id="IPR043128">
    <property type="entry name" value="Rev_trsase/Diguanyl_cyclase"/>
</dbReference>
<dbReference type="CDD" id="cd00130">
    <property type="entry name" value="PAS"/>
    <property type="match status" value="1"/>
</dbReference>
<dbReference type="SUPFAM" id="SSF55785">
    <property type="entry name" value="PYP-like sensor domain (PAS domain)"/>
    <property type="match status" value="2"/>
</dbReference>
<protein>
    <submittedName>
        <fullName evidence="4">EAL domain-containing protein</fullName>
    </submittedName>
</protein>
<dbReference type="Gene3D" id="3.20.20.450">
    <property type="entry name" value="EAL domain"/>
    <property type="match status" value="1"/>
</dbReference>
<dbReference type="InterPro" id="IPR000014">
    <property type="entry name" value="PAS"/>
</dbReference>
<evidence type="ECO:0000313" key="5">
    <source>
        <dbReference type="Proteomes" id="UP001304461"/>
    </source>
</evidence>
<dbReference type="SUPFAM" id="SSF55073">
    <property type="entry name" value="Nucleotide cyclase"/>
    <property type="match status" value="1"/>
</dbReference>
<proteinExistence type="predicted"/>
<dbReference type="PROSITE" id="PS50113">
    <property type="entry name" value="PAC"/>
    <property type="match status" value="1"/>
</dbReference>
<dbReference type="RefSeq" id="WP_323304104.1">
    <property type="nucleotide sequence ID" value="NZ_JAYGHX010000001.1"/>
</dbReference>
<dbReference type="CDD" id="cd01948">
    <property type="entry name" value="EAL"/>
    <property type="match status" value="1"/>
</dbReference>
<dbReference type="Gene3D" id="2.10.70.100">
    <property type="match status" value="1"/>
</dbReference>
<dbReference type="InterPro" id="IPR035965">
    <property type="entry name" value="PAS-like_dom_sf"/>
</dbReference>
<dbReference type="InterPro" id="IPR013655">
    <property type="entry name" value="PAS_fold_3"/>
</dbReference>
<reference evidence="4 5" key="1">
    <citation type="submission" date="2023-12" db="EMBL/GenBank/DDBJ databases">
        <title>Baltic Sea Cyanobacteria.</title>
        <authorList>
            <person name="Delbaje E."/>
            <person name="Fewer D.P."/>
            <person name="Shishido T.K."/>
        </authorList>
    </citation>
    <scope>NUCLEOTIDE SEQUENCE [LARGE SCALE GENOMIC DNA]</scope>
    <source>
        <strain evidence="4 5">UHCC 0139</strain>
    </source>
</reference>
<sequence length="711" mass="78495">MEPSVQSFWFSTPAEQGLIPCVDSVGDALRFAADLGSDDLVVLDLASGHFIDCNRSAHERLGYAREHFLTLNPAAIQADEELADDLMRDQLRAMRQQPRGSFATRHRARSGACRDVSVSYQVLDLCGRLVALVSHRDRTELDTALRESTRLGSLLQEAERLTHVGSWELNHRTGELLWSNETYSIFNTAPERTAPSYAYFLGTVHPEDRTLVDATFRESFRTGRPYRIEHRLLLGDGLLKVVLERGRTTLGDDGQPLTTVGTVQDISEQHEIQQRLERIAFVDPLTRLPNKAATVRQLARLLGTAGKERGIALINLDLDNFQSINNSLGHEIGNQVLQASGSCLRHLMRPDDWLARVGSDEFILLRPMAMADPLEALQWAEQIRRTLGNTPGMGTGLAVQPSASLGVALAPDHGSDPDTLLRCANTALMEAKQHGKNQLRFYTPEISLQLRERLELELSLGRAIDREQLRLFYQPQIDRGGSRIAGAEALLRWRDQNGRMVSPNVFIPLAEKTGQIHTIGLWVIEEACRQLQAWHRQGLRPGKLAINISPLQLGAEHPSLSELLAGALSAYDLVPENLELEITETALLNDPERAGEQLRQLAESGFSLAIDDFGTGYSSLAMLHALPLDKLKIDRFFVERLGNDDADLAIVKATIVMAKELGLMTLAEGVETAEQLGMLRSLGCDQFQGHLLGRPMPAESFGALLAGAAAA</sequence>
<dbReference type="InterPro" id="IPR052155">
    <property type="entry name" value="Biofilm_reg_signaling"/>
</dbReference>
<dbReference type="InterPro" id="IPR000160">
    <property type="entry name" value="GGDEF_dom"/>
</dbReference>
<dbReference type="NCBIfam" id="TIGR00254">
    <property type="entry name" value="GGDEF"/>
    <property type="match status" value="1"/>
</dbReference>
<organism evidence="4 5">
    <name type="scientific">Cyanobium gracile UHCC 0139</name>
    <dbReference type="NCBI Taxonomy" id="3110308"/>
    <lineage>
        <taxon>Bacteria</taxon>
        <taxon>Bacillati</taxon>
        <taxon>Cyanobacteriota</taxon>
        <taxon>Cyanophyceae</taxon>
        <taxon>Synechococcales</taxon>
        <taxon>Prochlorococcaceae</taxon>
        <taxon>Cyanobium</taxon>
    </lineage>
</organism>
<dbReference type="InterPro" id="IPR029787">
    <property type="entry name" value="Nucleotide_cyclase"/>
</dbReference>
<evidence type="ECO:0000313" key="4">
    <source>
        <dbReference type="EMBL" id="MEA5389981.1"/>
    </source>
</evidence>
<dbReference type="CDD" id="cd01949">
    <property type="entry name" value="GGDEF"/>
    <property type="match status" value="1"/>
</dbReference>
<evidence type="ECO:0000259" key="2">
    <source>
        <dbReference type="PROSITE" id="PS50883"/>
    </source>
</evidence>
<evidence type="ECO:0000259" key="1">
    <source>
        <dbReference type="PROSITE" id="PS50113"/>
    </source>
</evidence>
<gene>
    <name evidence="4" type="ORF">VB738_01780</name>
</gene>
<dbReference type="Pfam" id="PF00563">
    <property type="entry name" value="EAL"/>
    <property type="match status" value="1"/>
</dbReference>
<accession>A0ABU5RQD3</accession>
<comment type="caution">
    <text evidence="4">The sequence shown here is derived from an EMBL/GenBank/DDBJ whole genome shotgun (WGS) entry which is preliminary data.</text>
</comment>
<dbReference type="Gene3D" id="3.30.450.20">
    <property type="entry name" value="PAS domain"/>
    <property type="match status" value="2"/>
</dbReference>
<keyword evidence="5" id="KW-1185">Reference proteome</keyword>
<evidence type="ECO:0000259" key="3">
    <source>
        <dbReference type="PROSITE" id="PS50887"/>
    </source>
</evidence>
<dbReference type="Proteomes" id="UP001304461">
    <property type="component" value="Unassembled WGS sequence"/>
</dbReference>
<feature type="domain" description="EAL" evidence="2">
    <location>
        <begin position="453"/>
        <end position="709"/>
    </location>
</feature>
<dbReference type="Gene3D" id="3.30.70.270">
    <property type="match status" value="1"/>
</dbReference>
<dbReference type="SMART" id="SM00052">
    <property type="entry name" value="EAL"/>
    <property type="match status" value="1"/>
</dbReference>
<dbReference type="EMBL" id="JAYGHX010000001">
    <property type="protein sequence ID" value="MEA5389981.1"/>
    <property type="molecule type" value="Genomic_DNA"/>
</dbReference>